<protein>
    <recommendedName>
        <fullName evidence="11">GDSL esterase/lipase</fullName>
    </recommendedName>
</protein>
<dbReference type="InterPro" id="IPR001087">
    <property type="entry name" value="GDSL"/>
</dbReference>
<dbReference type="GO" id="GO:0016042">
    <property type="term" value="P:lipid catabolic process"/>
    <property type="evidence" value="ECO:0007669"/>
    <property type="project" value="UniProtKB-KW"/>
</dbReference>
<keyword evidence="6" id="KW-0442">Lipid degradation</keyword>
<keyword evidence="5" id="KW-0378">Hydrolase</keyword>
<evidence type="ECO:0000256" key="4">
    <source>
        <dbReference type="ARBA" id="ARBA00022729"/>
    </source>
</evidence>
<evidence type="ECO:0000256" key="3">
    <source>
        <dbReference type="ARBA" id="ARBA00022525"/>
    </source>
</evidence>
<evidence type="ECO:0000256" key="2">
    <source>
        <dbReference type="ARBA" id="ARBA00008668"/>
    </source>
</evidence>
<dbReference type="InterPro" id="IPR051238">
    <property type="entry name" value="GDSL_esterase/lipase"/>
</dbReference>
<evidence type="ECO:0000256" key="8">
    <source>
        <dbReference type="SAM" id="SignalP"/>
    </source>
</evidence>
<sequence>MGWPRIAFRASLFLAMVAICIARKVPACFVFGDSLVDSGNNNYLVSLAKANYNPNGIDFGGPTGRFTNGRTVADILDEELGFEGYTPPYLAPTTVWPVIQEGVNYGSGASGILKSTGTMFGGRIYFGAQIDNFAGTRQEIISHIGEPAALELLGQSLFSVTIGSNDLINNYLLPVVSVVEQVLVSPEVFIDSMISSYMLQLTCCLQRLYDMGARKILVVNMGPIGCIPFERDTDSASGNSCADRPNQMARMFNVRLEDLVSQLRSTLQGSIIVYADVYRTVVDVIENYASYGFDNANSSCCSITGNHGGLLPCGPPSVVCSDRSKYIFWDSYHPSDAANSVIAKRLMDGGPDDIRPMNIRQLADL</sequence>
<dbReference type="CDD" id="cd01837">
    <property type="entry name" value="SGNH_plant_lipase_like"/>
    <property type="match status" value="1"/>
</dbReference>
<dbReference type="GO" id="GO:0016788">
    <property type="term" value="F:hydrolase activity, acting on ester bonds"/>
    <property type="evidence" value="ECO:0007669"/>
    <property type="project" value="InterPro"/>
</dbReference>
<dbReference type="InterPro" id="IPR036514">
    <property type="entry name" value="SGNH_hydro_sf"/>
</dbReference>
<dbReference type="PANTHER" id="PTHR45650:SF4">
    <property type="entry name" value="GDSL-LIKE LIPASE_ACYLHYDROLASE FAMILY PROTEIN, EXPRESSED"/>
    <property type="match status" value="1"/>
</dbReference>
<comment type="caution">
    <text evidence="9">The sequence shown here is derived from an EMBL/GenBank/DDBJ whole genome shotgun (WGS) entry which is preliminary data.</text>
</comment>
<keyword evidence="3" id="KW-0964">Secreted</keyword>
<name>A0AAN7KQ56_9MYRT</name>
<dbReference type="AlphaFoldDB" id="A0AAN7KQ56"/>
<dbReference type="InterPro" id="IPR035669">
    <property type="entry name" value="SGNH_plant_lipase-like"/>
</dbReference>
<comment type="similarity">
    <text evidence="2">Belongs to the 'GDSL' lipolytic enzyme family.</text>
</comment>
<evidence type="ECO:0000256" key="6">
    <source>
        <dbReference type="ARBA" id="ARBA00022963"/>
    </source>
</evidence>
<evidence type="ECO:0000256" key="1">
    <source>
        <dbReference type="ARBA" id="ARBA00004613"/>
    </source>
</evidence>
<dbReference type="Gene3D" id="3.40.50.1110">
    <property type="entry name" value="SGNH hydrolase"/>
    <property type="match status" value="1"/>
</dbReference>
<gene>
    <name evidence="9" type="ORF">SAY87_031412</name>
</gene>
<dbReference type="Proteomes" id="UP001345219">
    <property type="component" value="Chromosome 24"/>
</dbReference>
<proteinExistence type="inferred from homology"/>
<keyword evidence="10" id="KW-1185">Reference proteome</keyword>
<dbReference type="Pfam" id="PF00657">
    <property type="entry name" value="Lipase_GDSL"/>
    <property type="match status" value="1"/>
</dbReference>
<keyword evidence="7" id="KW-0443">Lipid metabolism</keyword>
<evidence type="ECO:0000313" key="9">
    <source>
        <dbReference type="EMBL" id="KAK4770880.1"/>
    </source>
</evidence>
<evidence type="ECO:0000256" key="5">
    <source>
        <dbReference type="ARBA" id="ARBA00022801"/>
    </source>
</evidence>
<dbReference type="GO" id="GO:0005576">
    <property type="term" value="C:extracellular region"/>
    <property type="evidence" value="ECO:0007669"/>
    <property type="project" value="UniProtKB-SubCell"/>
</dbReference>
<evidence type="ECO:0000313" key="10">
    <source>
        <dbReference type="Proteomes" id="UP001345219"/>
    </source>
</evidence>
<organism evidence="9 10">
    <name type="scientific">Trapa incisa</name>
    <dbReference type="NCBI Taxonomy" id="236973"/>
    <lineage>
        <taxon>Eukaryota</taxon>
        <taxon>Viridiplantae</taxon>
        <taxon>Streptophyta</taxon>
        <taxon>Embryophyta</taxon>
        <taxon>Tracheophyta</taxon>
        <taxon>Spermatophyta</taxon>
        <taxon>Magnoliopsida</taxon>
        <taxon>eudicotyledons</taxon>
        <taxon>Gunneridae</taxon>
        <taxon>Pentapetalae</taxon>
        <taxon>rosids</taxon>
        <taxon>malvids</taxon>
        <taxon>Myrtales</taxon>
        <taxon>Lythraceae</taxon>
        <taxon>Trapa</taxon>
    </lineage>
</organism>
<dbReference type="EMBL" id="JAXIOK010000005">
    <property type="protein sequence ID" value="KAK4770880.1"/>
    <property type="molecule type" value="Genomic_DNA"/>
</dbReference>
<dbReference type="SUPFAM" id="SSF52266">
    <property type="entry name" value="SGNH hydrolase"/>
    <property type="match status" value="1"/>
</dbReference>
<evidence type="ECO:0008006" key="11">
    <source>
        <dbReference type="Google" id="ProtNLM"/>
    </source>
</evidence>
<feature type="signal peptide" evidence="8">
    <location>
        <begin position="1"/>
        <end position="22"/>
    </location>
</feature>
<dbReference type="PANTHER" id="PTHR45650">
    <property type="entry name" value="GDSL-LIKE LIPASE/ACYLHYDROLASE-RELATED"/>
    <property type="match status" value="1"/>
</dbReference>
<reference evidence="9 10" key="1">
    <citation type="journal article" date="2023" name="Hortic Res">
        <title>Pangenome of water caltrop reveals structural variations and asymmetric subgenome divergence after allopolyploidization.</title>
        <authorList>
            <person name="Zhang X."/>
            <person name="Chen Y."/>
            <person name="Wang L."/>
            <person name="Yuan Y."/>
            <person name="Fang M."/>
            <person name="Shi L."/>
            <person name="Lu R."/>
            <person name="Comes H.P."/>
            <person name="Ma Y."/>
            <person name="Chen Y."/>
            <person name="Huang G."/>
            <person name="Zhou Y."/>
            <person name="Zheng Z."/>
            <person name="Qiu Y."/>
        </authorList>
    </citation>
    <scope>NUCLEOTIDE SEQUENCE [LARGE SCALE GENOMIC DNA]</scope>
    <source>
        <tissue evidence="9">Roots</tissue>
    </source>
</reference>
<feature type="chain" id="PRO_5042900430" description="GDSL esterase/lipase" evidence="8">
    <location>
        <begin position="23"/>
        <end position="365"/>
    </location>
</feature>
<accession>A0AAN7KQ56</accession>
<evidence type="ECO:0000256" key="7">
    <source>
        <dbReference type="ARBA" id="ARBA00023098"/>
    </source>
</evidence>
<comment type="subcellular location">
    <subcellularLocation>
        <location evidence="1">Secreted</location>
    </subcellularLocation>
</comment>
<keyword evidence="4 8" id="KW-0732">Signal</keyword>